<accession>A0A9P7UTL0</accession>
<dbReference type="PANTHER" id="PTHR46223:SF3">
    <property type="entry name" value="HISTONE-LYSINE N-METHYLTRANSFERASE SET-23"/>
    <property type="match status" value="1"/>
</dbReference>
<keyword evidence="6" id="KW-0479">Metal-binding</keyword>
<dbReference type="SUPFAM" id="SSF82199">
    <property type="entry name" value="SET domain"/>
    <property type="match status" value="1"/>
</dbReference>
<dbReference type="AlphaFoldDB" id="A0A9P7UTL0"/>
<keyword evidence="2" id="KW-0158">Chromosome</keyword>
<dbReference type="SMART" id="SM00317">
    <property type="entry name" value="SET"/>
    <property type="match status" value="1"/>
</dbReference>
<keyword evidence="4" id="KW-0808">Transferase</keyword>
<evidence type="ECO:0000313" key="12">
    <source>
        <dbReference type="Proteomes" id="UP001049176"/>
    </source>
</evidence>
<evidence type="ECO:0000256" key="7">
    <source>
        <dbReference type="ARBA" id="ARBA00022833"/>
    </source>
</evidence>
<dbReference type="GO" id="GO:0005634">
    <property type="term" value="C:nucleus"/>
    <property type="evidence" value="ECO:0007669"/>
    <property type="project" value="InterPro"/>
</dbReference>
<dbReference type="InterPro" id="IPR007728">
    <property type="entry name" value="Pre-SET_dom"/>
</dbReference>
<dbReference type="Proteomes" id="UP001049176">
    <property type="component" value="Chromosome 4"/>
</dbReference>
<dbReference type="RefSeq" id="XP_043010402.1">
    <property type="nucleotide sequence ID" value="XM_043152316.1"/>
</dbReference>
<dbReference type="GO" id="GO:0005694">
    <property type="term" value="C:chromosome"/>
    <property type="evidence" value="ECO:0007669"/>
    <property type="project" value="UniProtKB-SubCell"/>
</dbReference>
<dbReference type="GO" id="GO:0042054">
    <property type="term" value="F:histone methyltransferase activity"/>
    <property type="evidence" value="ECO:0007669"/>
    <property type="project" value="InterPro"/>
</dbReference>
<comment type="caution">
    <text evidence="11">The sequence shown here is derived from an EMBL/GenBank/DDBJ whole genome shotgun (WGS) entry which is preliminary data.</text>
</comment>
<name>A0A9P7UTL0_9AGAR</name>
<dbReference type="InterPro" id="IPR003616">
    <property type="entry name" value="Post-SET_dom"/>
</dbReference>
<dbReference type="GeneID" id="66076643"/>
<dbReference type="OrthoDB" id="308383at2759"/>
<organism evidence="11 12">
    <name type="scientific">Marasmius oreades</name>
    <name type="common">fairy-ring Marasmius</name>
    <dbReference type="NCBI Taxonomy" id="181124"/>
    <lineage>
        <taxon>Eukaryota</taxon>
        <taxon>Fungi</taxon>
        <taxon>Dikarya</taxon>
        <taxon>Basidiomycota</taxon>
        <taxon>Agaricomycotina</taxon>
        <taxon>Agaricomycetes</taxon>
        <taxon>Agaricomycetidae</taxon>
        <taxon>Agaricales</taxon>
        <taxon>Marasmiineae</taxon>
        <taxon>Marasmiaceae</taxon>
        <taxon>Marasmius</taxon>
    </lineage>
</organism>
<feature type="region of interest" description="Disordered" evidence="8">
    <location>
        <begin position="1"/>
        <end position="31"/>
    </location>
</feature>
<comment type="subcellular location">
    <subcellularLocation>
        <location evidence="1">Chromosome</location>
    </subcellularLocation>
</comment>
<evidence type="ECO:0000256" key="3">
    <source>
        <dbReference type="ARBA" id="ARBA00022603"/>
    </source>
</evidence>
<evidence type="ECO:0008006" key="13">
    <source>
        <dbReference type="Google" id="ProtNLM"/>
    </source>
</evidence>
<dbReference type="GO" id="GO:0008270">
    <property type="term" value="F:zinc ion binding"/>
    <property type="evidence" value="ECO:0007669"/>
    <property type="project" value="InterPro"/>
</dbReference>
<proteinExistence type="predicted"/>
<feature type="compositionally biased region" description="Polar residues" evidence="8">
    <location>
        <begin position="180"/>
        <end position="194"/>
    </location>
</feature>
<dbReference type="GO" id="GO:0032259">
    <property type="term" value="P:methylation"/>
    <property type="evidence" value="ECO:0007669"/>
    <property type="project" value="UniProtKB-KW"/>
</dbReference>
<evidence type="ECO:0000256" key="8">
    <source>
        <dbReference type="SAM" id="MobiDB-lite"/>
    </source>
</evidence>
<protein>
    <recommendedName>
        <fullName evidence="13">SET domain-containing protein</fullName>
    </recommendedName>
</protein>
<sequence length="634" mass="71320">MSDGEAQPPDDPNIWETSSSSANEWDESEADGVWTVEIAGEEVRKGTIRHEVVWHGWRRASDGTSNTWKPEEADINTNEWSRHAAQRRRELAKNSMNIQIWSDTSLVDTDTRLRSQAYEEKVERSKRKGVRMAEKLRKNLRKHGRGPTEGSDGEEYPPPRNGSVRASTSSTRAPAVASRASGSAPSSVGQNRPSFSIGRGTTTRDRRTPQTAQPRSSRQSVHPPPANTPACLVQSPESDGEEFIPKDMIDWSARTYPTSKGKQREVQYCETEPYRSISKGKQKACPQPQPSRIRSATEQNTLKPVRKIAPLPARRQGASRNSSSARLSERDALSAQWTQMAKLSGAATISFMNEVDDEEIPPLDGFCYLEKDFNYDEIEHSGRDLKEVFLYCDHRICEYAEECNCQSTQEDIRFTYDEYRHFIANEEDNDVSPFVVECNEYCACDKNCRNRVAQLPRKVPIEIFKTRKCGWGARSSVDVEKGTVLGLYTGKIIYRRDAELLKGEAKSFCFDMDGRESPDEEPSEESYTVDAKACGNWTRFLNHSCAANIKVYSAVWWTIPESNLPCLVYYAAADIPARTEFTVDYNPSQARLHKANASKGKKKGKGKNKIPEGAIPCECGTKVCRGWVTEACDN</sequence>
<evidence type="ECO:0000256" key="6">
    <source>
        <dbReference type="ARBA" id="ARBA00022723"/>
    </source>
</evidence>
<keyword evidence="7" id="KW-0862">Zinc</keyword>
<dbReference type="InterPro" id="IPR046341">
    <property type="entry name" value="SET_dom_sf"/>
</dbReference>
<dbReference type="PANTHER" id="PTHR46223">
    <property type="entry name" value="HISTONE-LYSINE N-METHYLTRANSFERASE SUV39H"/>
    <property type="match status" value="1"/>
</dbReference>
<evidence type="ECO:0000256" key="5">
    <source>
        <dbReference type="ARBA" id="ARBA00022691"/>
    </source>
</evidence>
<gene>
    <name evidence="11" type="ORF">E1B28_007567</name>
</gene>
<dbReference type="Gene3D" id="2.170.270.10">
    <property type="entry name" value="SET domain"/>
    <property type="match status" value="1"/>
</dbReference>
<evidence type="ECO:0000256" key="1">
    <source>
        <dbReference type="ARBA" id="ARBA00004286"/>
    </source>
</evidence>
<feature type="domain" description="SET" evidence="9">
    <location>
        <begin position="459"/>
        <end position="586"/>
    </location>
</feature>
<keyword evidence="5" id="KW-0949">S-adenosyl-L-methionine</keyword>
<keyword evidence="12" id="KW-1185">Reference proteome</keyword>
<evidence type="ECO:0000256" key="4">
    <source>
        <dbReference type="ARBA" id="ARBA00022679"/>
    </source>
</evidence>
<reference evidence="11" key="1">
    <citation type="journal article" date="2021" name="Genome Biol. Evol.">
        <title>The assembled and annotated genome of the fairy-ring fungus Marasmius oreades.</title>
        <authorList>
            <person name="Hiltunen M."/>
            <person name="Ament-Velasquez S.L."/>
            <person name="Johannesson H."/>
        </authorList>
    </citation>
    <scope>NUCLEOTIDE SEQUENCE</scope>
    <source>
        <strain evidence="11">03SP1</strain>
    </source>
</reference>
<dbReference type="InterPro" id="IPR050973">
    <property type="entry name" value="H3K9_Histone-Lys_N-MTase"/>
</dbReference>
<dbReference type="InterPro" id="IPR001214">
    <property type="entry name" value="SET_dom"/>
</dbReference>
<dbReference type="EMBL" id="CM032184">
    <property type="protein sequence ID" value="KAG7093932.1"/>
    <property type="molecule type" value="Genomic_DNA"/>
</dbReference>
<dbReference type="PROSITE" id="PS50280">
    <property type="entry name" value="SET"/>
    <property type="match status" value="1"/>
</dbReference>
<dbReference type="PROSITE" id="PS50868">
    <property type="entry name" value="POST_SET"/>
    <property type="match status" value="1"/>
</dbReference>
<evidence type="ECO:0000313" key="11">
    <source>
        <dbReference type="EMBL" id="KAG7093932.1"/>
    </source>
</evidence>
<evidence type="ECO:0000256" key="2">
    <source>
        <dbReference type="ARBA" id="ARBA00022454"/>
    </source>
</evidence>
<dbReference type="KEGG" id="more:E1B28_007567"/>
<evidence type="ECO:0000259" key="9">
    <source>
        <dbReference type="PROSITE" id="PS50280"/>
    </source>
</evidence>
<feature type="domain" description="Post-SET" evidence="10">
    <location>
        <begin position="613"/>
        <end position="629"/>
    </location>
</feature>
<dbReference type="Pfam" id="PF00856">
    <property type="entry name" value="SET"/>
    <property type="match status" value="1"/>
</dbReference>
<keyword evidence="3" id="KW-0489">Methyltransferase</keyword>
<feature type="region of interest" description="Disordered" evidence="8">
    <location>
        <begin position="118"/>
        <end position="246"/>
    </location>
</feature>
<dbReference type="Pfam" id="PF05033">
    <property type="entry name" value="Pre-SET"/>
    <property type="match status" value="1"/>
</dbReference>
<evidence type="ECO:0000259" key="10">
    <source>
        <dbReference type="PROSITE" id="PS50868"/>
    </source>
</evidence>